<comment type="caution">
    <text evidence="4">The sequence shown here is derived from an EMBL/GenBank/DDBJ whole genome shotgun (WGS) entry which is preliminary data.</text>
</comment>
<feature type="signal peptide" evidence="3">
    <location>
        <begin position="1"/>
        <end position="24"/>
    </location>
</feature>
<keyword evidence="3" id="KW-0732">Signal</keyword>
<evidence type="ECO:0000256" key="2">
    <source>
        <dbReference type="SAM" id="Phobius"/>
    </source>
</evidence>
<sequence length="598" mass="64334">MFQANRLPRAVICSLALLGTGVSAQSSGSATVSESASSTTSSAVKTHTVLVGKADHKFEPDVTQALVGDIIKFQFYPTNHSVVRAEYGYPCIPYEMTGTGKTGFTAGFHPVDAILDDNKSTSLETQKQKAGESSFMLNPGEKFPDEAASSSVVSGAAKATATATSTSTVAAAAGGSSSGGSSLSGGAIAGIVVGAVAVIGILAALFFYVGRNKSLKEKVNRQSATMSPQMGGSPPMFQSPVGMFPQSNPYFPRSNMGGGPPSYSPSGDEYSTVHTGTHPRSYFTEVGMYPHHNAMSDGFVQLSPSPHAYFARLMQRRSTSDAATQYTPPDYPPTFRPTQGKRQSSASVDPSQQSRAKRRETFADAEAATTEDPQEPQPRVTPQPATFSSAIQRDSASEEQEQQPQHNEAAAPPQPLDPNAKAMPVLYETCDVKDLGVLISDMLMELVRLNDGLPLQDGQLTRFHSRAPPSISVRDYLNRLIVHATLSPPILLSMVYYIDRLCLLYPAFTISSLTVHRFLIAAATVASKGLSDSFWTNNTYARVGGVSTRELALLELEFLTRLQWRIVPKPEVLVDYYRSLVERGEGYVMAQEQTQSPE</sequence>
<dbReference type="PANTHER" id="PTHR15615">
    <property type="match status" value="1"/>
</dbReference>
<keyword evidence="5" id="KW-1185">Reference proteome</keyword>
<dbReference type="InterPro" id="IPR013922">
    <property type="entry name" value="Cyclin_PHO80-like"/>
</dbReference>
<dbReference type="CDD" id="cd20558">
    <property type="entry name" value="CYCLIN_ScPCL7-like"/>
    <property type="match status" value="1"/>
</dbReference>
<dbReference type="Pfam" id="PF08613">
    <property type="entry name" value="Cyclin"/>
    <property type="match status" value="1"/>
</dbReference>
<evidence type="ECO:0000256" key="3">
    <source>
        <dbReference type="SAM" id="SignalP"/>
    </source>
</evidence>
<feature type="compositionally biased region" description="Polar residues" evidence="1">
    <location>
        <begin position="336"/>
        <end position="354"/>
    </location>
</feature>
<protein>
    <submittedName>
        <fullName evidence="4">Pho80p cyclin</fullName>
    </submittedName>
</protein>
<dbReference type="InterPro" id="IPR036915">
    <property type="entry name" value="Cyclin-like_sf"/>
</dbReference>
<dbReference type="Gene3D" id="1.10.472.10">
    <property type="entry name" value="Cyclin-like"/>
    <property type="match status" value="1"/>
</dbReference>
<gene>
    <name evidence="4" type="primary">PHO80</name>
    <name evidence="4" type="ORF">SLS56_009508</name>
</gene>
<feature type="transmembrane region" description="Helical" evidence="2">
    <location>
        <begin position="480"/>
        <end position="498"/>
    </location>
</feature>
<feature type="transmembrane region" description="Helical" evidence="2">
    <location>
        <begin position="187"/>
        <end position="209"/>
    </location>
</feature>
<reference evidence="4 5" key="1">
    <citation type="submission" date="2024-02" db="EMBL/GenBank/DDBJ databases">
        <title>De novo assembly and annotation of 12 fungi associated with fruit tree decline syndrome in Ontario, Canada.</title>
        <authorList>
            <person name="Sulman M."/>
            <person name="Ellouze W."/>
            <person name="Ilyukhin E."/>
        </authorList>
    </citation>
    <scope>NUCLEOTIDE SEQUENCE [LARGE SCALE GENOMIC DNA]</scope>
    <source>
        <strain evidence="4 5">M1-105</strain>
    </source>
</reference>
<accession>A0ABR3SH40</accession>
<feature type="compositionally biased region" description="Polar residues" evidence="1">
    <location>
        <begin position="383"/>
        <end position="394"/>
    </location>
</feature>
<feature type="chain" id="PRO_5047011691" evidence="3">
    <location>
        <begin position="25"/>
        <end position="598"/>
    </location>
</feature>
<dbReference type="EMBL" id="JAJVDC020000162">
    <property type="protein sequence ID" value="KAL1620784.1"/>
    <property type="molecule type" value="Genomic_DNA"/>
</dbReference>
<keyword evidence="2" id="KW-0812">Transmembrane</keyword>
<dbReference type="SUPFAM" id="SSF49503">
    <property type="entry name" value="Cupredoxins"/>
    <property type="match status" value="1"/>
</dbReference>
<dbReference type="Proteomes" id="UP001521116">
    <property type="component" value="Unassembled WGS sequence"/>
</dbReference>
<keyword evidence="2" id="KW-1133">Transmembrane helix</keyword>
<name>A0ABR3SH40_9PEZI</name>
<dbReference type="InterPro" id="IPR008972">
    <property type="entry name" value="Cupredoxin"/>
</dbReference>
<evidence type="ECO:0000313" key="4">
    <source>
        <dbReference type="EMBL" id="KAL1620784.1"/>
    </source>
</evidence>
<keyword evidence="2" id="KW-0472">Membrane</keyword>
<evidence type="ECO:0000256" key="1">
    <source>
        <dbReference type="SAM" id="MobiDB-lite"/>
    </source>
</evidence>
<dbReference type="SUPFAM" id="SSF47954">
    <property type="entry name" value="Cyclin-like"/>
    <property type="match status" value="1"/>
</dbReference>
<organism evidence="4 5">
    <name type="scientific">Neofusicoccum ribis</name>
    <dbReference type="NCBI Taxonomy" id="45134"/>
    <lineage>
        <taxon>Eukaryota</taxon>
        <taxon>Fungi</taxon>
        <taxon>Dikarya</taxon>
        <taxon>Ascomycota</taxon>
        <taxon>Pezizomycotina</taxon>
        <taxon>Dothideomycetes</taxon>
        <taxon>Dothideomycetes incertae sedis</taxon>
        <taxon>Botryosphaeriales</taxon>
        <taxon>Botryosphaeriaceae</taxon>
        <taxon>Neofusicoccum</taxon>
    </lineage>
</organism>
<feature type="region of interest" description="Disordered" evidence="1">
    <location>
        <begin position="320"/>
        <end position="421"/>
    </location>
</feature>
<dbReference type="CDD" id="cd12087">
    <property type="entry name" value="TM_EGFR-like"/>
    <property type="match status" value="1"/>
</dbReference>
<dbReference type="PANTHER" id="PTHR15615:SF117">
    <property type="entry name" value="PHO85 CYCLIN PHO80"/>
    <property type="match status" value="1"/>
</dbReference>
<evidence type="ECO:0000313" key="5">
    <source>
        <dbReference type="Proteomes" id="UP001521116"/>
    </source>
</evidence>
<proteinExistence type="predicted"/>